<evidence type="ECO:0000313" key="4">
    <source>
        <dbReference type="Proteomes" id="UP000606786"/>
    </source>
</evidence>
<dbReference type="SMART" id="SM01023">
    <property type="entry name" value="BAF"/>
    <property type="match status" value="1"/>
</dbReference>
<dbReference type="InterPro" id="IPR004122">
    <property type="entry name" value="BAF_prot"/>
</dbReference>
<gene>
    <name evidence="3" type="ORF">CCAP1982_LOCUS8834</name>
</gene>
<dbReference type="GO" id="GO:0051276">
    <property type="term" value="P:chromosome organization"/>
    <property type="evidence" value="ECO:0007669"/>
    <property type="project" value="TreeGrafter"/>
</dbReference>
<dbReference type="EMBL" id="CAJHJT010000012">
    <property type="protein sequence ID" value="CAD7000352.1"/>
    <property type="molecule type" value="Genomic_DNA"/>
</dbReference>
<evidence type="ECO:0000313" key="3">
    <source>
        <dbReference type="EMBL" id="CAD7000352.1"/>
    </source>
</evidence>
<keyword evidence="2" id="KW-0539">Nucleus</keyword>
<dbReference type="GO" id="GO:0005634">
    <property type="term" value="C:nucleus"/>
    <property type="evidence" value="ECO:0007669"/>
    <property type="project" value="UniProtKB-SubCell"/>
</dbReference>
<sequence>MAGTSQKYRNFVAEPMGDKDVTELAGIGETLGGRLTEAGFDKVRGVARGTNFLNNKYVNVYCVNVFQAYTVLGQYLILKKDEELFKDWMKDVCNASSKQASDCYNCLNDWCEEFL</sequence>
<protein>
    <submittedName>
        <fullName evidence="3">(Mediterranean fruit fly) hypothetical protein</fullName>
    </submittedName>
</protein>
<comment type="caution">
    <text evidence="3">The sequence shown here is derived from an EMBL/GenBank/DDBJ whole genome shotgun (WGS) entry which is preliminary data.</text>
</comment>
<dbReference type="InterPro" id="IPR051387">
    <property type="entry name" value="BAF"/>
</dbReference>
<dbReference type="OrthoDB" id="9997163at2759"/>
<comment type="subcellular location">
    <subcellularLocation>
        <location evidence="1">Nucleus</location>
    </subcellularLocation>
</comment>
<dbReference type="GO" id="GO:0000793">
    <property type="term" value="C:condensed chromosome"/>
    <property type="evidence" value="ECO:0007669"/>
    <property type="project" value="TreeGrafter"/>
</dbReference>
<dbReference type="Pfam" id="PF02961">
    <property type="entry name" value="SAM_BAF"/>
    <property type="match status" value="2"/>
</dbReference>
<dbReference type="Gene3D" id="1.10.150.40">
    <property type="entry name" value="Barrier-to-autointegration factor, BAF"/>
    <property type="match status" value="1"/>
</dbReference>
<reference evidence="3" key="1">
    <citation type="submission" date="2020-11" db="EMBL/GenBank/DDBJ databases">
        <authorList>
            <person name="Whitehead M."/>
        </authorList>
    </citation>
    <scope>NUCLEOTIDE SEQUENCE</scope>
    <source>
        <strain evidence="3">EGII</strain>
    </source>
</reference>
<evidence type="ECO:0000256" key="1">
    <source>
        <dbReference type="ARBA" id="ARBA00004123"/>
    </source>
</evidence>
<dbReference type="PANTHER" id="PTHR47507">
    <property type="entry name" value="BARRIER TO AUTOINTEGRATION FACTOR 2"/>
    <property type="match status" value="1"/>
</dbReference>
<dbReference type="InterPro" id="IPR036617">
    <property type="entry name" value="BAF_sf"/>
</dbReference>
<proteinExistence type="predicted"/>
<dbReference type="AlphaFoldDB" id="A0A811UMC6"/>
<dbReference type="GO" id="GO:0003677">
    <property type="term" value="F:DNA binding"/>
    <property type="evidence" value="ECO:0007669"/>
    <property type="project" value="InterPro"/>
</dbReference>
<organism evidence="3 4">
    <name type="scientific">Ceratitis capitata</name>
    <name type="common">Mediterranean fruit fly</name>
    <name type="synonym">Tephritis capitata</name>
    <dbReference type="NCBI Taxonomy" id="7213"/>
    <lineage>
        <taxon>Eukaryota</taxon>
        <taxon>Metazoa</taxon>
        <taxon>Ecdysozoa</taxon>
        <taxon>Arthropoda</taxon>
        <taxon>Hexapoda</taxon>
        <taxon>Insecta</taxon>
        <taxon>Pterygota</taxon>
        <taxon>Neoptera</taxon>
        <taxon>Endopterygota</taxon>
        <taxon>Diptera</taxon>
        <taxon>Brachycera</taxon>
        <taxon>Muscomorpha</taxon>
        <taxon>Tephritoidea</taxon>
        <taxon>Tephritidae</taxon>
        <taxon>Ceratitis</taxon>
        <taxon>Ceratitis</taxon>
    </lineage>
</organism>
<accession>A0A811UMC6</accession>
<dbReference type="PANTHER" id="PTHR47507:SF6">
    <property type="entry name" value="BARRIER-TO-AUTOINTEGRATION FACTOR"/>
    <property type="match status" value="1"/>
</dbReference>
<keyword evidence="4" id="KW-1185">Reference proteome</keyword>
<dbReference type="Proteomes" id="UP000606786">
    <property type="component" value="Unassembled WGS sequence"/>
</dbReference>
<dbReference type="SUPFAM" id="SSF47798">
    <property type="entry name" value="Barrier-to-autointegration factor, BAF"/>
    <property type="match status" value="2"/>
</dbReference>
<evidence type="ECO:0000256" key="2">
    <source>
        <dbReference type="ARBA" id="ARBA00023242"/>
    </source>
</evidence>
<name>A0A811UMC6_CERCA</name>